<dbReference type="SUPFAM" id="SSF52799">
    <property type="entry name" value="(Phosphotyrosine protein) phosphatases II"/>
    <property type="match status" value="1"/>
</dbReference>
<dbReference type="InterPro" id="IPR029021">
    <property type="entry name" value="Prot-tyrosine_phosphatase-like"/>
</dbReference>
<dbReference type="InterPro" id="IPR051682">
    <property type="entry name" value="Mito_Persulfide_Diox"/>
</dbReference>
<name>A0A1Q8ZYZ3_9HYPH</name>
<dbReference type="CDD" id="cd14503">
    <property type="entry name" value="PTP-bact"/>
    <property type="match status" value="1"/>
</dbReference>
<dbReference type="GO" id="GO:0046872">
    <property type="term" value="F:metal ion binding"/>
    <property type="evidence" value="ECO:0007669"/>
    <property type="project" value="UniProtKB-KW"/>
</dbReference>
<dbReference type="Pfam" id="PF04273">
    <property type="entry name" value="BLH_phosphatase"/>
    <property type="match status" value="1"/>
</dbReference>
<dbReference type="GO" id="GO:0070813">
    <property type="term" value="P:hydrogen sulfide metabolic process"/>
    <property type="evidence" value="ECO:0007669"/>
    <property type="project" value="TreeGrafter"/>
</dbReference>
<dbReference type="InterPro" id="IPR001279">
    <property type="entry name" value="Metallo-B-lactamas"/>
</dbReference>
<dbReference type="InterPro" id="IPR044528">
    <property type="entry name" value="POD-like_MBL-fold"/>
</dbReference>
<dbReference type="NCBIfam" id="NF040641">
    <property type="entry name" value="bifunc_ST_SDO"/>
    <property type="match status" value="1"/>
</dbReference>
<dbReference type="STRING" id="887144.BJF91_03885"/>
<dbReference type="RefSeq" id="WP_075616731.1">
    <property type="nucleotide sequence ID" value="NZ_JACIED010000002.1"/>
</dbReference>
<evidence type="ECO:0000313" key="4">
    <source>
        <dbReference type="EMBL" id="OLP47553.1"/>
    </source>
</evidence>
<dbReference type="EMBL" id="JACIED010000002">
    <property type="protein sequence ID" value="MBB4007497.1"/>
    <property type="molecule type" value="Genomic_DNA"/>
</dbReference>
<dbReference type="EMBL" id="MKIN01000027">
    <property type="protein sequence ID" value="OLP47553.1"/>
    <property type="molecule type" value="Genomic_DNA"/>
</dbReference>
<accession>A0A1Q8ZYZ3</accession>
<evidence type="ECO:0000313" key="5">
    <source>
        <dbReference type="Proteomes" id="UP000185598"/>
    </source>
</evidence>
<keyword evidence="5" id="KW-1185">Reference proteome</keyword>
<reference evidence="3 6" key="2">
    <citation type="submission" date="2020-08" db="EMBL/GenBank/DDBJ databases">
        <title>Genomic Encyclopedia of Type Strains, Phase IV (KMG-IV): sequencing the most valuable type-strain genomes for metagenomic binning, comparative biology and taxonomic classification.</title>
        <authorList>
            <person name="Goeker M."/>
        </authorList>
    </citation>
    <scope>NUCLEOTIDE SEQUENCE [LARGE SCALE GENOMIC DNA]</scope>
    <source>
        <strain evidence="3 6">DSM 100021</strain>
    </source>
</reference>
<gene>
    <name evidence="4" type="ORF">BJF91_03885</name>
    <name evidence="3" type="ORF">GGQ71_001760</name>
</gene>
<dbReference type="Proteomes" id="UP000185598">
    <property type="component" value="Unassembled WGS sequence"/>
</dbReference>
<dbReference type="OrthoDB" id="9784009at2"/>
<dbReference type="PANTHER" id="PTHR43084">
    <property type="entry name" value="PERSULFIDE DIOXYGENASE ETHE1"/>
    <property type="match status" value="1"/>
</dbReference>
<dbReference type="Gene3D" id="3.90.190.10">
    <property type="entry name" value="Protein tyrosine phosphatase superfamily"/>
    <property type="match status" value="1"/>
</dbReference>
<dbReference type="SUPFAM" id="SSF56281">
    <property type="entry name" value="Metallo-hydrolase/oxidoreductase"/>
    <property type="match status" value="1"/>
</dbReference>
<feature type="domain" description="Metallo-beta-lactamase" evidence="2">
    <location>
        <begin position="153"/>
        <end position="342"/>
    </location>
</feature>
<evidence type="ECO:0000256" key="1">
    <source>
        <dbReference type="ARBA" id="ARBA00022723"/>
    </source>
</evidence>
<reference evidence="4 5" key="1">
    <citation type="submission" date="2016-09" db="EMBL/GenBank/DDBJ databases">
        <title>Rhizobium oryziradicis sp. nov., isolated from the root of rice.</title>
        <authorList>
            <person name="Zhao J."/>
            <person name="Zhang X."/>
        </authorList>
    </citation>
    <scope>NUCLEOTIDE SEQUENCE [LARGE SCALE GENOMIC DNA]</scope>
    <source>
        <strain evidence="4 5">14971</strain>
    </source>
</reference>
<dbReference type="Proteomes" id="UP000544107">
    <property type="component" value="Unassembled WGS sequence"/>
</dbReference>
<dbReference type="InterPro" id="IPR053449">
    <property type="entry name" value="MBL-like_hydrolase"/>
</dbReference>
<evidence type="ECO:0000313" key="3">
    <source>
        <dbReference type="EMBL" id="MBB4007497.1"/>
    </source>
</evidence>
<dbReference type="SMART" id="SM00849">
    <property type="entry name" value="Lactamase_B"/>
    <property type="match status" value="1"/>
</dbReference>
<keyword evidence="4" id="KW-0378">Hydrolase</keyword>
<dbReference type="InterPro" id="IPR005939">
    <property type="entry name" value="BLH_phosphatase-like"/>
</dbReference>
<dbReference type="Gene3D" id="3.60.15.10">
    <property type="entry name" value="Ribonuclease Z/Hydroxyacylglutathione hydrolase-like"/>
    <property type="match status" value="1"/>
</dbReference>
<keyword evidence="1" id="KW-0479">Metal-binding</keyword>
<organism evidence="4 5">
    <name type="scientific">Allorhizobium taibaishanense</name>
    <dbReference type="NCBI Taxonomy" id="887144"/>
    <lineage>
        <taxon>Bacteria</taxon>
        <taxon>Pseudomonadati</taxon>
        <taxon>Pseudomonadota</taxon>
        <taxon>Alphaproteobacteria</taxon>
        <taxon>Hyphomicrobiales</taxon>
        <taxon>Rhizobiaceae</taxon>
        <taxon>Rhizobium/Agrobacterium group</taxon>
        <taxon>Allorhizobium</taxon>
    </lineage>
</organism>
<dbReference type="Pfam" id="PF00753">
    <property type="entry name" value="Lactamase_B"/>
    <property type="match status" value="1"/>
</dbReference>
<dbReference type="CDD" id="cd07724">
    <property type="entry name" value="POD-like_MBL-fold"/>
    <property type="match status" value="1"/>
</dbReference>
<protein>
    <submittedName>
        <fullName evidence="4">MBL fold metallo-hydrolase</fullName>
    </submittedName>
    <submittedName>
        <fullName evidence="3">Uncharacterized protein (TIGR01244 family)</fullName>
    </submittedName>
</protein>
<sequence>MPHQISQTLTISSQPTLEDFAALAAAGFTTLINLRPDQEEGAPGTKAEREAALKAGLTYHFIPVTMADLTEADVDAFRHATRSDVKVFAHCRSGLRAALLYVLGEVLDGRLRRDDILPLGERLGLDLSAAVTWLERQAARRPQVKGFFDPRTWSVQYVVSDPATKACAIIDPVLDYDEKSGQTSTENADRILAYVATEGLTVEWILDTHPHADHFSAAHYLQAKTGAPTGIGDHVIDVQTLWKGIYNWPALQTDGSQWDRLFGDGETFRVGSIDAKVMFSPGHTLASVTYVIGDAAFVHDTMFMPDSGTARADFPGGDAHMLWGSMQAILSLPDDVRIFTGHDYQPGGRNPRWESTVALQKAANPHLAGTDEAAFVALRQARDRTLPMPKLILHALQVNVRGGRLPEPEDNGRRYLKIPLNLLETTAW</sequence>
<dbReference type="InterPro" id="IPR036866">
    <property type="entry name" value="RibonucZ/Hydroxyglut_hydro"/>
</dbReference>
<dbReference type="GO" id="GO:0016787">
    <property type="term" value="F:hydrolase activity"/>
    <property type="evidence" value="ECO:0007669"/>
    <property type="project" value="UniProtKB-KW"/>
</dbReference>
<dbReference type="PANTHER" id="PTHR43084:SF1">
    <property type="entry name" value="PERSULFIDE DIOXYGENASE ETHE1, MITOCHONDRIAL"/>
    <property type="match status" value="1"/>
</dbReference>
<evidence type="ECO:0000313" key="6">
    <source>
        <dbReference type="Proteomes" id="UP000544107"/>
    </source>
</evidence>
<proteinExistence type="predicted"/>
<dbReference type="GO" id="GO:0050313">
    <property type="term" value="F:sulfur dioxygenase activity"/>
    <property type="evidence" value="ECO:0007669"/>
    <property type="project" value="InterPro"/>
</dbReference>
<comment type="caution">
    <text evidence="4">The sequence shown here is derived from an EMBL/GenBank/DDBJ whole genome shotgun (WGS) entry which is preliminary data.</text>
</comment>
<dbReference type="GO" id="GO:0006749">
    <property type="term" value="P:glutathione metabolic process"/>
    <property type="evidence" value="ECO:0007669"/>
    <property type="project" value="InterPro"/>
</dbReference>
<evidence type="ECO:0000259" key="2">
    <source>
        <dbReference type="SMART" id="SM00849"/>
    </source>
</evidence>
<dbReference type="AlphaFoldDB" id="A0A1Q8ZYZ3"/>